<proteinExistence type="predicted"/>
<reference evidence="1" key="1">
    <citation type="submission" date="2022-08" db="UniProtKB">
        <authorList>
            <consortium name="EnsemblMetazoa"/>
        </authorList>
    </citation>
    <scope>IDENTIFICATION</scope>
    <source>
        <strain evidence="1">EBRO</strain>
    </source>
</reference>
<name>A0A182IKF5_ANOAO</name>
<protein>
    <submittedName>
        <fullName evidence="1">Uncharacterized protein</fullName>
    </submittedName>
</protein>
<accession>A0A182IKF5</accession>
<dbReference type="VEuPathDB" id="VectorBase:AATE000836"/>
<evidence type="ECO:0000313" key="1">
    <source>
        <dbReference type="EnsemblMetazoa" id="AATE000836-PA.1"/>
    </source>
</evidence>
<organism evidence="1">
    <name type="scientific">Anopheles atroparvus</name>
    <name type="common">European mosquito</name>
    <dbReference type="NCBI Taxonomy" id="41427"/>
    <lineage>
        <taxon>Eukaryota</taxon>
        <taxon>Metazoa</taxon>
        <taxon>Ecdysozoa</taxon>
        <taxon>Arthropoda</taxon>
        <taxon>Hexapoda</taxon>
        <taxon>Insecta</taxon>
        <taxon>Pterygota</taxon>
        <taxon>Neoptera</taxon>
        <taxon>Endopterygota</taxon>
        <taxon>Diptera</taxon>
        <taxon>Nematocera</taxon>
        <taxon>Culicoidea</taxon>
        <taxon>Culicidae</taxon>
        <taxon>Anophelinae</taxon>
        <taxon>Anopheles</taxon>
    </lineage>
</organism>
<dbReference type="EMBL" id="AXCP01007799">
    <property type="status" value="NOT_ANNOTATED_CDS"/>
    <property type="molecule type" value="Genomic_DNA"/>
</dbReference>
<dbReference type="EnsemblMetazoa" id="AATE000836-RA">
    <property type="protein sequence ID" value="AATE000836-PA.1"/>
    <property type="gene ID" value="AATE000836"/>
</dbReference>
<sequence>MNSSSVQSSRNSTSALKILNECRIVWTIFSLQRPDRLQLVLEQVPVDVRFGGVEHHQHQVGRTGHRNHLPTATLALGGPLDDTGQIEQLYVGTLVLDHTRDAGERRELVVGRFALGFGERRQQRRLADRRKPDQGDTGIARLEHIEAFALFALLRRFQQLRPTGLSKFIDVEFRCKWCR</sequence>
<dbReference type="AlphaFoldDB" id="A0A182IKF5"/>